<dbReference type="EMBL" id="QJKJ01006809">
    <property type="protein sequence ID" value="RDX85384.1"/>
    <property type="molecule type" value="Genomic_DNA"/>
</dbReference>
<dbReference type="AlphaFoldDB" id="A0A371G4B1"/>
<dbReference type="PANTHER" id="PTHR34676:SF27">
    <property type="entry name" value="ASPARTYL-TRNA SYNTHETASE"/>
    <property type="match status" value="1"/>
</dbReference>
<comment type="caution">
    <text evidence="1">The sequence shown here is derived from an EMBL/GenBank/DDBJ whole genome shotgun (WGS) entry which is preliminary data.</text>
</comment>
<evidence type="ECO:0008006" key="3">
    <source>
        <dbReference type="Google" id="ProtNLM"/>
    </source>
</evidence>
<feature type="non-terminal residue" evidence="1">
    <location>
        <position position="1"/>
    </location>
</feature>
<organism evidence="1 2">
    <name type="scientific">Mucuna pruriens</name>
    <name type="common">Velvet bean</name>
    <name type="synonym">Dolichos pruriens</name>
    <dbReference type="NCBI Taxonomy" id="157652"/>
    <lineage>
        <taxon>Eukaryota</taxon>
        <taxon>Viridiplantae</taxon>
        <taxon>Streptophyta</taxon>
        <taxon>Embryophyta</taxon>
        <taxon>Tracheophyta</taxon>
        <taxon>Spermatophyta</taxon>
        <taxon>Magnoliopsida</taxon>
        <taxon>eudicotyledons</taxon>
        <taxon>Gunneridae</taxon>
        <taxon>Pentapetalae</taxon>
        <taxon>rosids</taxon>
        <taxon>fabids</taxon>
        <taxon>Fabales</taxon>
        <taxon>Fabaceae</taxon>
        <taxon>Papilionoideae</taxon>
        <taxon>50 kb inversion clade</taxon>
        <taxon>NPAAA clade</taxon>
        <taxon>indigoferoid/millettioid clade</taxon>
        <taxon>Phaseoleae</taxon>
        <taxon>Mucuna</taxon>
    </lineage>
</organism>
<reference evidence="1" key="1">
    <citation type="submission" date="2018-05" db="EMBL/GenBank/DDBJ databases">
        <title>Draft genome of Mucuna pruriens seed.</title>
        <authorList>
            <person name="Nnadi N.E."/>
            <person name="Vos R."/>
            <person name="Hasami M.H."/>
            <person name="Devisetty U.K."/>
            <person name="Aguiy J.C."/>
        </authorList>
    </citation>
    <scope>NUCLEOTIDE SEQUENCE [LARGE SCALE GENOMIC DNA]</scope>
    <source>
        <strain evidence="1">JCA_2017</strain>
    </source>
</reference>
<dbReference type="PANTHER" id="PTHR34676">
    <property type="entry name" value="DUF4219 DOMAIN-CONTAINING PROTEIN-RELATED"/>
    <property type="match status" value="1"/>
</dbReference>
<feature type="non-terminal residue" evidence="1">
    <location>
        <position position="113"/>
    </location>
</feature>
<protein>
    <recommendedName>
        <fullName evidence="3">UBN2 domain-containing protein</fullName>
    </recommendedName>
</protein>
<name>A0A371G4B1_MUCPR</name>
<evidence type="ECO:0000313" key="2">
    <source>
        <dbReference type="Proteomes" id="UP000257109"/>
    </source>
</evidence>
<dbReference type="Proteomes" id="UP000257109">
    <property type="component" value="Unassembled WGS sequence"/>
</dbReference>
<keyword evidence="2" id="KW-1185">Reference proteome</keyword>
<dbReference type="Pfam" id="PF14223">
    <property type="entry name" value="Retrotran_gag_2"/>
    <property type="match status" value="1"/>
</dbReference>
<sequence length="113" mass="13721">DLTLVKLELEWNQDDFNLLQLNTKSRYIITCALSKSKSKYNKFYIYKTIKEMWDALRITYKGIGDVQLRKVVTLYRHYEMFMMKDDETINEIFWIVSQKFGNLRALLFDKFKI</sequence>
<evidence type="ECO:0000313" key="1">
    <source>
        <dbReference type="EMBL" id="RDX85384.1"/>
    </source>
</evidence>
<proteinExistence type="predicted"/>
<accession>A0A371G4B1</accession>
<gene>
    <name evidence="1" type="ORF">CR513_33441</name>
</gene>
<dbReference type="OrthoDB" id="1227264at2759"/>